<comment type="caution">
    <text evidence="2">The sequence shown here is derived from an EMBL/GenBank/DDBJ whole genome shotgun (WGS) entry which is preliminary data.</text>
</comment>
<dbReference type="HOGENOM" id="CLU_062362_0_0_1"/>
<dbReference type="GO" id="GO:0016020">
    <property type="term" value="C:membrane"/>
    <property type="evidence" value="ECO:0007669"/>
    <property type="project" value="InterPro"/>
</dbReference>
<protein>
    <submittedName>
        <fullName evidence="2">Uncharacterized protein</fullName>
    </submittedName>
</protein>
<dbReference type="InterPro" id="IPR015919">
    <property type="entry name" value="Cadherin-like_sf"/>
</dbReference>
<feature type="region of interest" description="Disordered" evidence="1">
    <location>
        <begin position="108"/>
        <end position="132"/>
    </location>
</feature>
<reference evidence="2 3" key="1">
    <citation type="journal article" date="2013" name="J. Biotechnol.">
        <title>Establishment and interpretation of the genome sequence of the phytopathogenic fungus Rhizoctonia solani AG1-IB isolate 7/3/14.</title>
        <authorList>
            <person name="Wibberg D.W."/>
            <person name="Jelonek L.J."/>
            <person name="Rupp O.R."/>
            <person name="Hennig M.H."/>
            <person name="Eikmeyer F.E."/>
            <person name="Goesmann A.G."/>
            <person name="Hartmann A.H."/>
            <person name="Borriss R.B."/>
            <person name="Grosch R.G."/>
            <person name="Puehler A.P."/>
            <person name="Schlueter A.S."/>
        </authorList>
    </citation>
    <scope>NUCLEOTIDE SEQUENCE [LARGE SCALE GENOMIC DNA]</scope>
    <source>
        <strain evidence="3">AG1-IB / isolate 7/3/14</strain>
    </source>
</reference>
<organism evidence="2 3">
    <name type="scientific">Thanatephorus cucumeris (strain AG1-IB / isolate 7/3/14)</name>
    <name type="common">Lettuce bottom rot fungus</name>
    <name type="synonym">Rhizoctonia solani</name>
    <dbReference type="NCBI Taxonomy" id="1108050"/>
    <lineage>
        <taxon>Eukaryota</taxon>
        <taxon>Fungi</taxon>
        <taxon>Dikarya</taxon>
        <taxon>Basidiomycota</taxon>
        <taxon>Agaricomycotina</taxon>
        <taxon>Agaricomycetes</taxon>
        <taxon>Cantharellales</taxon>
        <taxon>Ceratobasidiaceae</taxon>
        <taxon>Rhizoctonia</taxon>
        <taxon>Rhizoctonia solani AG-1</taxon>
    </lineage>
</organism>
<evidence type="ECO:0000313" key="3">
    <source>
        <dbReference type="Proteomes" id="UP000012065"/>
    </source>
</evidence>
<proteinExistence type="predicted"/>
<evidence type="ECO:0000313" key="2">
    <source>
        <dbReference type="EMBL" id="CCO27696.1"/>
    </source>
</evidence>
<dbReference type="GO" id="GO:0005509">
    <property type="term" value="F:calcium ion binding"/>
    <property type="evidence" value="ECO:0007669"/>
    <property type="project" value="InterPro"/>
</dbReference>
<evidence type="ECO:0000256" key="1">
    <source>
        <dbReference type="SAM" id="MobiDB-lite"/>
    </source>
</evidence>
<name>M5BLM5_THACB</name>
<dbReference type="Proteomes" id="UP000012065">
    <property type="component" value="Unassembled WGS sequence"/>
</dbReference>
<dbReference type="EMBL" id="CAOJ01002257">
    <property type="protein sequence ID" value="CCO27696.1"/>
    <property type="molecule type" value="Genomic_DNA"/>
</dbReference>
<sequence>MGGLFNGLSWAPHVWDPQVSRANITASFSSPSLPSWLSWNDNTLTGIPGPDAINTDITVHAKVLSDPDDQILSHTFHLTIAPSAVDPAFVKSRRPSLAHDMRRNVSDSAVTRDGMRNRTRAGSTSSNPSDNHQVMQVLANAVSRVTQAAHNAQAHGEVASLARQQQVLGVTAQAVADEVRAGPHPDSQATASVLVAAAHSVVVGAAQLVATDRVTQATRSAVDPNVMAPTPTPISVNEVSFATEKAVAYAVEINGPMATEVEVMMTANAIIQQRQIVSTNEAFEASQATSHLLGGSPPGSVNPQLGQIGDHRSRSMSSLGSQVGVMPMNVGMVSGLGPGLDGMSVVSQPPMHGMPSLVSNGMQ</sequence>
<dbReference type="SUPFAM" id="SSF49313">
    <property type="entry name" value="Cadherin-like"/>
    <property type="match status" value="1"/>
</dbReference>
<feature type="compositionally biased region" description="Polar residues" evidence="1">
    <location>
        <begin position="120"/>
        <end position="132"/>
    </location>
</feature>
<dbReference type="AlphaFoldDB" id="M5BLM5"/>
<accession>M5BLM5</accession>
<gene>
    <name evidence="2" type="ORF">BN14_01682</name>
</gene>